<evidence type="ECO:0000256" key="2">
    <source>
        <dbReference type="PROSITE-ProRule" id="PRU00504"/>
    </source>
</evidence>
<dbReference type="STRING" id="351605.Gura_1836"/>
<dbReference type="PANTHER" id="PTHR24104">
    <property type="entry name" value="E3 UBIQUITIN-PROTEIN LIGASE NHLRC1-RELATED"/>
    <property type="match status" value="1"/>
</dbReference>
<keyword evidence="1" id="KW-0677">Repeat</keyword>
<dbReference type="CDD" id="cd05819">
    <property type="entry name" value="NHL"/>
    <property type="match status" value="1"/>
</dbReference>
<reference evidence="4 5" key="1">
    <citation type="submission" date="2007-05" db="EMBL/GenBank/DDBJ databases">
        <title>Complete sequence of Geobacter uraniireducens Rf4.</title>
        <authorList>
            <consortium name="US DOE Joint Genome Institute"/>
            <person name="Copeland A."/>
            <person name="Lucas S."/>
            <person name="Lapidus A."/>
            <person name="Barry K."/>
            <person name="Detter J.C."/>
            <person name="Glavina del Rio T."/>
            <person name="Hammon N."/>
            <person name="Israni S."/>
            <person name="Dalin E."/>
            <person name="Tice H."/>
            <person name="Pitluck S."/>
            <person name="Chertkov O."/>
            <person name="Brettin T."/>
            <person name="Bruce D."/>
            <person name="Han C."/>
            <person name="Schmutz J."/>
            <person name="Larimer F."/>
            <person name="Land M."/>
            <person name="Hauser L."/>
            <person name="Kyrpides N."/>
            <person name="Mikhailova N."/>
            <person name="Shelobolina E."/>
            <person name="Aklujkar M."/>
            <person name="Lovley D."/>
            <person name="Richardson P."/>
        </authorList>
    </citation>
    <scope>NUCLEOTIDE SEQUENCE [LARGE SCALE GENOMIC DNA]</scope>
    <source>
        <strain evidence="4 5">Rf4</strain>
    </source>
</reference>
<dbReference type="PANTHER" id="PTHR24104:SF25">
    <property type="entry name" value="PROTEIN LIN-41"/>
    <property type="match status" value="1"/>
</dbReference>
<dbReference type="EMBL" id="CP000698">
    <property type="protein sequence ID" value="ABQ26026.1"/>
    <property type="molecule type" value="Genomic_DNA"/>
</dbReference>
<dbReference type="Gene3D" id="2.120.10.30">
    <property type="entry name" value="TolB, C-terminal domain"/>
    <property type="match status" value="3"/>
</dbReference>
<evidence type="ECO:0000256" key="1">
    <source>
        <dbReference type="ARBA" id="ARBA00022737"/>
    </source>
</evidence>
<evidence type="ECO:0000313" key="5">
    <source>
        <dbReference type="Proteomes" id="UP000006695"/>
    </source>
</evidence>
<keyword evidence="5" id="KW-1185">Reference proteome</keyword>
<dbReference type="InterPro" id="IPR041498">
    <property type="entry name" value="Big_6"/>
</dbReference>
<dbReference type="AlphaFoldDB" id="A5GF21"/>
<dbReference type="InterPro" id="IPR001258">
    <property type="entry name" value="NHL_repeat"/>
</dbReference>
<proteinExistence type="predicted"/>
<dbReference type="SUPFAM" id="SSF63829">
    <property type="entry name" value="Calcium-dependent phosphotriesterase"/>
    <property type="match status" value="1"/>
</dbReference>
<evidence type="ECO:0000259" key="3">
    <source>
        <dbReference type="Pfam" id="PF17936"/>
    </source>
</evidence>
<sequence>MTAVSRKLITLGVILSALTCILPVKMAFSATAPLVKVIDPPIKTGISAPIKIATDQFGNFYLTDPRGGGILKYNSSGSLIATLPVKTPQGIAVTQGGDLIVGQGTFVSVLDNTGKEKFKLGKGAGQFKMANGIALDAAGFIYVVDSLDNCIQVFNAAGTTVTTGNAATGKPANSFGTTGKLPGQFSIPTGITFEKSSKQLAVVDTLNGRVQFFNTAGTFLKSIGSSGSGPLKFTSPQAVAFEYSKDTSPVLMRMYVVDSFQSNVQVLDPAGTGTQLGFIGNYGTANGKLVVPSDVLFDSLGNRLLVVNGFGNLTVYGINGGTTPIADTTPPTLFVAPPPTITSSSSVTISGTVEAEAVVTITTNTAATAAPVVLSTPTTWSSTISGLVNGANEITVTATDRAANTSQKKVSVTFNPLATTLAINPVTTPTNSPTQTITGTMDAGATIAITSNTAATPGPVSNPTPTTWSSTITGLIAGDTLITVTASKAGSDSAVASVIITMNTTPPSLTVSTISSNSTTSSSILNVTGLTDPAVSTVKVNGQTANTVDGVFSTALLLSGGSNTITVIASDPLGNTTTDARTITYDPASPAVTITAPTDGANINTSTVTVSGTAPANSTTVVKVNGIAQASLNSTTWSTTVSLNQLVGIYTIEAATTDNLTGKTAGAKSTVFLNDLTKPPLAVTSPPQDRMTNDPNFPVTGTTVAESVSASIDGVSIPVDFQPQGSDFGITPNLSTEDKYTLAITAVDALGNSTTTFRTLFYKITPPNLVVTTQTPTLITGSGDTGSVLTVKDKNGTVVATATIDNSGSWSVTLTGSEAAPLNISATDAAGNNTRNGDINSSSGKPDLVDALKAMRIAMGFDVATSDELLRGDVAPLISGVPTPDGKIDTGDVLVILRKVVGLTNF</sequence>
<gene>
    <name evidence="4" type="ordered locus">Gura_1836</name>
</gene>
<dbReference type="Pfam" id="PF09136">
    <property type="entry name" value="Glucodextran_B"/>
    <property type="match status" value="2"/>
</dbReference>
<dbReference type="RefSeq" id="WP_011938731.1">
    <property type="nucleotide sequence ID" value="NC_009483.1"/>
</dbReference>
<dbReference type="NCBIfam" id="NF033510">
    <property type="entry name" value="Ca_tandemer"/>
    <property type="match status" value="2"/>
</dbReference>
<dbReference type="GO" id="GO:0008270">
    <property type="term" value="F:zinc ion binding"/>
    <property type="evidence" value="ECO:0007669"/>
    <property type="project" value="UniProtKB-KW"/>
</dbReference>
<dbReference type="PROSITE" id="PS51125">
    <property type="entry name" value="NHL"/>
    <property type="match status" value="2"/>
</dbReference>
<name>A5GF21_GEOUR</name>
<dbReference type="Pfam" id="PF17936">
    <property type="entry name" value="Big_6"/>
    <property type="match status" value="1"/>
</dbReference>
<dbReference type="KEGG" id="gur:Gura_1836"/>
<feature type="domain" description="Bacterial Ig" evidence="3">
    <location>
        <begin position="767"/>
        <end position="839"/>
    </location>
</feature>
<feature type="repeat" description="NHL" evidence="2">
    <location>
        <begin position="172"/>
        <end position="216"/>
    </location>
</feature>
<dbReference type="Proteomes" id="UP000006695">
    <property type="component" value="Chromosome"/>
</dbReference>
<dbReference type="HOGENOM" id="CLU_322049_0_0_7"/>
<dbReference type="InterPro" id="IPR050952">
    <property type="entry name" value="TRIM-NHL_E3_ligases"/>
</dbReference>
<dbReference type="Gene3D" id="2.60.40.10">
    <property type="entry name" value="Immunoglobulins"/>
    <property type="match status" value="5"/>
</dbReference>
<evidence type="ECO:0000313" key="4">
    <source>
        <dbReference type="EMBL" id="ABQ26026.1"/>
    </source>
</evidence>
<dbReference type="InterPro" id="IPR013783">
    <property type="entry name" value="Ig-like_fold"/>
</dbReference>
<organism evidence="4 5">
    <name type="scientific">Geotalea uraniireducens (strain Rf4)</name>
    <name type="common">Geobacter uraniireducens</name>
    <dbReference type="NCBI Taxonomy" id="351605"/>
    <lineage>
        <taxon>Bacteria</taxon>
        <taxon>Pseudomonadati</taxon>
        <taxon>Thermodesulfobacteriota</taxon>
        <taxon>Desulfuromonadia</taxon>
        <taxon>Geobacterales</taxon>
        <taxon>Geobacteraceae</taxon>
        <taxon>Geotalea</taxon>
    </lineage>
</organism>
<protein>
    <submittedName>
        <fullName evidence="4">NHL repeat containing protein</fullName>
    </submittedName>
</protein>
<accession>A5GF21</accession>
<dbReference type="InterPro" id="IPR011042">
    <property type="entry name" value="6-blade_b-propeller_TolB-like"/>
</dbReference>
<feature type="repeat" description="NHL" evidence="2">
    <location>
        <begin position="114"/>
        <end position="157"/>
    </location>
</feature>